<protein>
    <submittedName>
        <fullName evidence="1">Uncharacterized protein</fullName>
    </submittedName>
</protein>
<sequence>MSEAEPRVSEMPRLYNVFDMPKLTSVRSTTTLRSKVNLEKILEGIPRTRKVKTSNKEIVKFELSRGTYLLLFPSHYIEVHAPDEGSVREVLLAFRDELFKSGLIK</sequence>
<dbReference type="EMBL" id="BARV01015085">
    <property type="protein sequence ID" value="GAI26694.1"/>
    <property type="molecule type" value="Genomic_DNA"/>
</dbReference>
<name>X1P6Z9_9ZZZZ</name>
<proteinExistence type="predicted"/>
<evidence type="ECO:0000313" key="1">
    <source>
        <dbReference type="EMBL" id="GAI26694.1"/>
    </source>
</evidence>
<dbReference type="AlphaFoldDB" id="X1P6Z9"/>
<reference evidence="1" key="1">
    <citation type="journal article" date="2014" name="Front. Microbiol.">
        <title>High frequency of phylogenetically diverse reductive dehalogenase-homologous genes in deep subseafloor sedimentary metagenomes.</title>
        <authorList>
            <person name="Kawai M."/>
            <person name="Futagami T."/>
            <person name="Toyoda A."/>
            <person name="Takaki Y."/>
            <person name="Nishi S."/>
            <person name="Hori S."/>
            <person name="Arai W."/>
            <person name="Tsubouchi T."/>
            <person name="Morono Y."/>
            <person name="Uchiyama I."/>
            <person name="Ito T."/>
            <person name="Fujiyama A."/>
            <person name="Inagaki F."/>
            <person name="Takami H."/>
        </authorList>
    </citation>
    <scope>NUCLEOTIDE SEQUENCE</scope>
    <source>
        <strain evidence="1">Expedition CK06-06</strain>
    </source>
</reference>
<comment type="caution">
    <text evidence="1">The sequence shown here is derived from an EMBL/GenBank/DDBJ whole genome shotgun (WGS) entry which is preliminary data.</text>
</comment>
<organism evidence="1">
    <name type="scientific">marine sediment metagenome</name>
    <dbReference type="NCBI Taxonomy" id="412755"/>
    <lineage>
        <taxon>unclassified sequences</taxon>
        <taxon>metagenomes</taxon>
        <taxon>ecological metagenomes</taxon>
    </lineage>
</organism>
<gene>
    <name evidence="1" type="ORF">S06H3_26141</name>
</gene>
<accession>X1P6Z9</accession>